<gene>
    <name evidence="2" type="ORF">ACFOEB_15725</name>
</gene>
<name>A0ABV7HS59_9GAMM</name>
<dbReference type="RefSeq" id="WP_339615815.1">
    <property type="nucleotide sequence ID" value="NZ_AP031500.1"/>
</dbReference>
<dbReference type="Gene3D" id="3.40.47.10">
    <property type="match status" value="1"/>
</dbReference>
<dbReference type="Proteomes" id="UP001595548">
    <property type="component" value="Unassembled WGS sequence"/>
</dbReference>
<accession>A0ABV7HS59</accession>
<dbReference type="InterPro" id="IPR016039">
    <property type="entry name" value="Thiolase-like"/>
</dbReference>
<protein>
    <submittedName>
        <fullName evidence="2">Beta-ketoacyl synthase chain length factor</fullName>
    </submittedName>
</protein>
<feature type="domain" description="Beta-ketoacyl synthase-like N-terminal" evidence="1">
    <location>
        <begin position="25"/>
        <end position="242"/>
    </location>
</feature>
<reference evidence="3" key="1">
    <citation type="journal article" date="2019" name="Int. J. Syst. Evol. Microbiol.">
        <title>The Global Catalogue of Microorganisms (GCM) 10K type strain sequencing project: providing services to taxonomists for standard genome sequencing and annotation.</title>
        <authorList>
            <consortium name="The Broad Institute Genomics Platform"/>
            <consortium name="The Broad Institute Genome Sequencing Center for Infectious Disease"/>
            <person name="Wu L."/>
            <person name="Ma J."/>
        </authorList>
    </citation>
    <scope>NUCLEOTIDE SEQUENCE [LARGE SCALE GENOMIC DNA]</scope>
    <source>
        <strain evidence="3">KCTC 52141</strain>
    </source>
</reference>
<evidence type="ECO:0000313" key="2">
    <source>
        <dbReference type="EMBL" id="MFC3156660.1"/>
    </source>
</evidence>
<dbReference type="Pfam" id="PF13723">
    <property type="entry name" value="Ketoacyl-synt_2"/>
    <property type="match status" value="1"/>
</dbReference>
<evidence type="ECO:0000259" key="1">
    <source>
        <dbReference type="Pfam" id="PF13723"/>
    </source>
</evidence>
<keyword evidence="3" id="KW-1185">Reference proteome</keyword>
<evidence type="ECO:0000313" key="3">
    <source>
        <dbReference type="Proteomes" id="UP001595548"/>
    </source>
</evidence>
<dbReference type="InterPro" id="IPR014030">
    <property type="entry name" value="Ketoacyl_synth_N"/>
</dbReference>
<proteinExistence type="predicted"/>
<dbReference type="SUPFAM" id="SSF53901">
    <property type="entry name" value="Thiolase-like"/>
    <property type="match status" value="1"/>
</dbReference>
<organism evidence="2 3">
    <name type="scientific">Gilvimarinus japonicus</name>
    <dbReference type="NCBI Taxonomy" id="1796469"/>
    <lineage>
        <taxon>Bacteria</taxon>
        <taxon>Pseudomonadati</taxon>
        <taxon>Pseudomonadota</taxon>
        <taxon>Gammaproteobacteria</taxon>
        <taxon>Cellvibrionales</taxon>
        <taxon>Cellvibrionaceae</taxon>
        <taxon>Gilvimarinus</taxon>
    </lineage>
</organism>
<dbReference type="EMBL" id="JBHRTL010000031">
    <property type="protein sequence ID" value="MFC3156660.1"/>
    <property type="molecule type" value="Genomic_DNA"/>
</dbReference>
<comment type="caution">
    <text evidence="2">The sequence shown here is derived from an EMBL/GenBank/DDBJ whole genome shotgun (WGS) entry which is preliminary data.</text>
</comment>
<sequence length="248" mass="26912">MRASMVVWVSEARAWAPGIETPAAWSIWSDNPQAVTSSERPAAAQVPAMTRRRLTRWGRQALEVAGPCATRLNVDTPVIFSSRHGDTQRTLGLLEALAAGDPLSPNAFSLSVHNSALGLFTILHKLQAPSLALAAGRETLAHAWVEAVTHLAAGAPRVLLVHTDEPLAGTYEPFIDELDIPASIALVLERKPTAGAVPVSLSCESFTGVPDNRSLLLAFLAWWFSFEPKLHYGAGDKRWCWERLDHVA</sequence>